<evidence type="ECO:0000313" key="4">
    <source>
        <dbReference type="EMBL" id="PDQ35801.1"/>
    </source>
</evidence>
<accession>A0A2A6FT63</accession>
<gene>
    <name evidence="4" type="ORF">B5766_04945</name>
</gene>
<evidence type="ECO:0000259" key="3">
    <source>
        <dbReference type="Pfam" id="PF01156"/>
    </source>
</evidence>
<evidence type="ECO:0000313" key="5">
    <source>
        <dbReference type="Proteomes" id="UP000219994"/>
    </source>
</evidence>
<dbReference type="InterPro" id="IPR036452">
    <property type="entry name" value="Ribo_hydro-like"/>
</dbReference>
<organism evidence="4 5">
    <name type="scientific">Candidatus Lumbricidiphila eiseniae</name>
    <dbReference type="NCBI Taxonomy" id="1969409"/>
    <lineage>
        <taxon>Bacteria</taxon>
        <taxon>Bacillati</taxon>
        <taxon>Actinomycetota</taxon>
        <taxon>Actinomycetes</taxon>
        <taxon>Micrococcales</taxon>
        <taxon>Microbacteriaceae</taxon>
        <taxon>Candidatus Lumbricidiphila</taxon>
    </lineage>
</organism>
<evidence type="ECO:0000256" key="1">
    <source>
        <dbReference type="ARBA" id="ARBA00022801"/>
    </source>
</evidence>
<dbReference type="GO" id="GO:0005829">
    <property type="term" value="C:cytosol"/>
    <property type="evidence" value="ECO:0007669"/>
    <property type="project" value="TreeGrafter"/>
</dbReference>
<reference evidence="5" key="1">
    <citation type="submission" date="2017-03" db="EMBL/GenBank/DDBJ databases">
        <authorList>
            <person name="Lund M.B."/>
        </authorList>
    </citation>
    <scope>NUCLEOTIDE SEQUENCE [LARGE SCALE GENOMIC DNA]</scope>
</reference>
<evidence type="ECO:0000256" key="2">
    <source>
        <dbReference type="ARBA" id="ARBA00023295"/>
    </source>
</evidence>
<keyword evidence="1" id="KW-0378">Hydrolase</keyword>
<dbReference type="AlphaFoldDB" id="A0A2A6FT63"/>
<dbReference type="Pfam" id="PF01156">
    <property type="entry name" value="IU_nuc_hydro"/>
    <property type="match status" value="1"/>
</dbReference>
<dbReference type="Proteomes" id="UP000219994">
    <property type="component" value="Unassembled WGS sequence"/>
</dbReference>
<dbReference type="InterPro" id="IPR001910">
    <property type="entry name" value="Inosine/uridine_hydrolase_dom"/>
</dbReference>
<dbReference type="GO" id="GO:0008477">
    <property type="term" value="F:purine nucleosidase activity"/>
    <property type="evidence" value="ECO:0007669"/>
    <property type="project" value="TreeGrafter"/>
</dbReference>
<dbReference type="CDD" id="cd02650">
    <property type="entry name" value="nuc_hydro_CaPnhB"/>
    <property type="match status" value="1"/>
</dbReference>
<dbReference type="PANTHER" id="PTHR12304">
    <property type="entry name" value="INOSINE-URIDINE PREFERRING NUCLEOSIDE HYDROLASE"/>
    <property type="match status" value="1"/>
</dbReference>
<keyword evidence="2" id="KW-0326">Glycosidase</keyword>
<name>A0A2A6FT63_9MICO</name>
<dbReference type="EMBL" id="NAEP01000028">
    <property type="protein sequence ID" value="PDQ35801.1"/>
    <property type="molecule type" value="Genomic_DNA"/>
</dbReference>
<feature type="domain" description="Inosine/uridine-preferring nucleoside hydrolase" evidence="3">
    <location>
        <begin position="5"/>
        <end position="303"/>
    </location>
</feature>
<proteinExistence type="predicted"/>
<sequence length="329" mass="34425">MTTKVLLDCDTGCDDTLAILYAALHPNIELVGIGAVWGNVTADIAARNSAHTVAMLGKSHIPVAKGAEGPITGRPAEFAYHVHGDDGQGTVGDKKFVARLAAESAAAQIVRLTRADPGEIELIAVGPMTNIALALALEPELPRLVRGITIMGGAALAPGNVTPAAEANIWCDPEAAAAVFNAPWRLRMVGLDVTMRTLLTEADRQQLLNSDGSIARYVGRMLDFYFAFFTQNAFGERSSCMHDALAVAIGADILVPTLAPKVSVVVDTSDGPARGQTICDLRGQYRGYPEQDGAHCEVILESDPGFARHVVAAVCAAGNSALTDGVSAL</sequence>
<protein>
    <recommendedName>
        <fullName evidence="3">Inosine/uridine-preferring nucleoside hydrolase domain-containing protein</fullName>
    </recommendedName>
</protein>
<dbReference type="PANTHER" id="PTHR12304:SF4">
    <property type="entry name" value="URIDINE NUCLEOSIDASE"/>
    <property type="match status" value="1"/>
</dbReference>
<dbReference type="SUPFAM" id="SSF53590">
    <property type="entry name" value="Nucleoside hydrolase"/>
    <property type="match status" value="1"/>
</dbReference>
<dbReference type="GO" id="GO:0006152">
    <property type="term" value="P:purine nucleoside catabolic process"/>
    <property type="evidence" value="ECO:0007669"/>
    <property type="project" value="TreeGrafter"/>
</dbReference>
<dbReference type="InterPro" id="IPR023186">
    <property type="entry name" value="IUNH"/>
</dbReference>
<dbReference type="Gene3D" id="3.90.245.10">
    <property type="entry name" value="Ribonucleoside hydrolase-like"/>
    <property type="match status" value="1"/>
</dbReference>
<comment type="caution">
    <text evidence="4">The sequence shown here is derived from an EMBL/GenBank/DDBJ whole genome shotgun (WGS) entry which is preliminary data.</text>
</comment>